<name>A0A371K5H4_9GAMM</name>
<feature type="chain" id="PRO_5016843768" evidence="1">
    <location>
        <begin position="18"/>
        <end position="131"/>
    </location>
</feature>
<evidence type="ECO:0000256" key="1">
    <source>
        <dbReference type="SAM" id="SignalP"/>
    </source>
</evidence>
<dbReference type="EMBL" id="QTSU01000001">
    <property type="protein sequence ID" value="RDZ29112.1"/>
    <property type="molecule type" value="Genomic_DNA"/>
</dbReference>
<protein>
    <submittedName>
        <fullName evidence="2">Uncharacterized protein</fullName>
    </submittedName>
</protein>
<reference evidence="2 3" key="1">
    <citation type="submission" date="2018-08" db="EMBL/GenBank/DDBJ databases">
        <title>Lysobacter sp. zong2l5, whole genome shotgun sequence.</title>
        <authorList>
            <person name="Zhang X."/>
            <person name="Feng G."/>
            <person name="Zhu H."/>
        </authorList>
    </citation>
    <scope>NUCLEOTIDE SEQUENCE [LARGE SCALE GENOMIC DNA]</scope>
    <source>
        <strain evidence="3">zong2l5</strain>
    </source>
</reference>
<keyword evidence="1" id="KW-0732">Signal</keyword>
<evidence type="ECO:0000313" key="3">
    <source>
        <dbReference type="Proteomes" id="UP000264492"/>
    </source>
</evidence>
<dbReference type="AlphaFoldDB" id="A0A371K5H4"/>
<gene>
    <name evidence="2" type="ORF">DX914_08450</name>
</gene>
<keyword evidence="3" id="KW-1185">Reference proteome</keyword>
<comment type="caution">
    <text evidence="2">The sequence shown here is derived from an EMBL/GenBank/DDBJ whole genome shotgun (WGS) entry which is preliminary data.</text>
</comment>
<accession>A0A371K5H4</accession>
<organism evidence="2 3">
    <name type="scientific">Lysobacter silvisoli</name>
    <dbReference type="NCBI Taxonomy" id="2293254"/>
    <lineage>
        <taxon>Bacteria</taxon>
        <taxon>Pseudomonadati</taxon>
        <taxon>Pseudomonadota</taxon>
        <taxon>Gammaproteobacteria</taxon>
        <taxon>Lysobacterales</taxon>
        <taxon>Lysobacteraceae</taxon>
        <taxon>Lysobacter</taxon>
    </lineage>
</organism>
<feature type="signal peptide" evidence="1">
    <location>
        <begin position="1"/>
        <end position="17"/>
    </location>
</feature>
<dbReference type="OrthoDB" id="6026688at2"/>
<dbReference type="Proteomes" id="UP000264492">
    <property type="component" value="Unassembled WGS sequence"/>
</dbReference>
<dbReference type="RefSeq" id="WP_115858547.1">
    <property type="nucleotide sequence ID" value="NZ_QTSU01000001.1"/>
</dbReference>
<proteinExistence type="predicted"/>
<evidence type="ECO:0000313" key="2">
    <source>
        <dbReference type="EMBL" id="RDZ29112.1"/>
    </source>
</evidence>
<sequence>MRHLSLALLLFSLPAFAANGGMGEAITGMARATGMSHQFGTRCGFDQALLARHKAKFEAEAAQANASLPAGQQVDVDAEFGTGHDEADRYYESIGDAGSRAQICQAMMAQIRQAVDHPSVLSLPTRGLRAK</sequence>